<evidence type="ECO:0000313" key="4">
    <source>
        <dbReference type="Proteomes" id="UP000051530"/>
    </source>
</evidence>
<dbReference type="PANTHER" id="PTHR18884">
    <property type="entry name" value="SEPTIN"/>
    <property type="match status" value="1"/>
</dbReference>
<name>A0A0R0M481_9MICR</name>
<dbReference type="OrthoDB" id="416553at2759"/>
<reference evidence="3 4" key="1">
    <citation type="submission" date="2015-07" db="EMBL/GenBank/DDBJ databases">
        <title>The genome of Pseudoloma neurophilia, a relevant intracellular parasite of the zebrafish.</title>
        <authorList>
            <person name="Ndikumana S."/>
            <person name="Pelin A."/>
            <person name="Sanders J."/>
            <person name="Corradi N."/>
        </authorList>
    </citation>
    <scope>NUCLEOTIDE SEQUENCE [LARGE SCALE GENOMIC DNA]</scope>
    <source>
        <strain evidence="3 4">MK1</strain>
    </source>
</reference>
<dbReference type="PROSITE" id="PS51719">
    <property type="entry name" value="G_SEPTIN"/>
    <property type="match status" value="1"/>
</dbReference>
<accession>A0A0R0M481</accession>
<dbReference type="VEuPathDB" id="MicrosporidiaDB:M153_6950001714"/>
<keyword evidence="1" id="KW-0342">GTP-binding</keyword>
<keyword evidence="1" id="KW-0547">Nucleotide-binding</keyword>
<dbReference type="AlphaFoldDB" id="A0A0R0M481"/>
<dbReference type="InterPro" id="IPR027417">
    <property type="entry name" value="P-loop_NTPase"/>
</dbReference>
<gene>
    <name evidence="3" type="ORF">M153_6950001714</name>
</gene>
<sequence>MSDYKIPFIKDKIIEVLTSETVGFSRIPEQARKTSVERGFYFNLMVIGRRRSGTRTLINNLFLSPILNDDRPDGLSTTCAQITENGVKLNVRITTCHEFDEKQITDYLQNMNFSYFEQNEGISKIDKINETDKRVHMAIFLLSTDHVTDEEMKVVKSISEHTNLLCVIGKADTYMDNELILRKKEIQKLLQEWNIKTFRPAHNFDLQTVEDKPQISQEKPINVRRDINLDQPLAIIASESLFKINGQTRRGRLYRWGFVDVNDLTYNDFLILRRILIGSNMEEIKETFENKFYETYRLEQFNKKETILKHRTEKFLELFSEWQQISKLKYDQPIQIPQVEEAQPEDVFAIIENES</sequence>
<evidence type="ECO:0000313" key="3">
    <source>
        <dbReference type="EMBL" id="KRH93648.1"/>
    </source>
</evidence>
<dbReference type="InterPro" id="IPR030379">
    <property type="entry name" value="G_SEPTIN_dom"/>
</dbReference>
<feature type="domain" description="Septin-type G" evidence="2">
    <location>
        <begin position="1"/>
        <end position="303"/>
    </location>
</feature>
<dbReference type="SUPFAM" id="SSF52540">
    <property type="entry name" value="P-loop containing nucleoside triphosphate hydrolases"/>
    <property type="match status" value="1"/>
</dbReference>
<dbReference type="Gene3D" id="3.40.50.300">
    <property type="entry name" value="P-loop containing nucleotide triphosphate hydrolases"/>
    <property type="match status" value="1"/>
</dbReference>
<comment type="similarity">
    <text evidence="1">Belongs to the TRAFAC class TrmE-Era-EngA-EngB-Septin-like GTPase superfamily. Septin GTPase family.</text>
</comment>
<evidence type="ECO:0000259" key="2">
    <source>
        <dbReference type="PROSITE" id="PS51719"/>
    </source>
</evidence>
<evidence type="ECO:0000256" key="1">
    <source>
        <dbReference type="RuleBase" id="RU004560"/>
    </source>
</evidence>
<organism evidence="3 4">
    <name type="scientific">Pseudoloma neurophilia</name>
    <dbReference type="NCBI Taxonomy" id="146866"/>
    <lineage>
        <taxon>Eukaryota</taxon>
        <taxon>Fungi</taxon>
        <taxon>Fungi incertae sedis</taxon>
        <taxon>Microsporidia</taxon>
        <taxon>Pseudoloma</taxon>
    </lineage>
</organism>
<keyword evidence="4" id="KW-1185">Reference proteome</keyword>
<dbReference type="GO" id="GO:0005525">
    <property type="term" value="F:GTP binding"/>
    <property type="evidence" value="ECO:0007669"/>
    <property type="project" value="UniProtKB-KW"/>
</dbReference>
<comment type="caution">
    <text evidence="3">The sequence shown here is derived from an EMBL/GenBank/DDBJ whole genome shotgun (WGS) entry which is preliminary data.</text>
</comment>
<proteinExistence type="inferred from homology"/>
<dbReference type="Proteomes" id="UP000051530">
    <property type="component" value="Unassembled WGS sequence"/>
</dbReference>
<protein>
    <submittedName>
        <fullName evidence="3">Septin family protein (P-loop GTPase)</fullName>
    </submittedName>
</protein>
<dbReference type="EMBL" id="LGUB01000264">
    <property type="protein sequence ID" value="KRH93648.1"/>
    <property type="molecule type" value="Genomic_DNA"/>
</dbReference>
<dbReference type="Pfam" id="PF00735">
    <property type="entry name" value="Septin"/>
    <property type="match status" value="1"/>
</dbReference>